<dbReference type="InterPro" id="IPR011600">
    <property type="entry name" value="Pept_C14_caspase"/>
</dbReference>
<keyword evidence="4" id="KW-1185">Reference proteome</keyword>
<name>A0A975G7G9_9BACT</name>
<proteinExistence type="predicted"/>
<feature type="compositionally biased region" description="Polar residues" evidence="1">
    <location>
        <begin position="162"/>
        <end position="172"/>
    </location>
</feature>
<dbReference type="PROSITE" id="PS50208">
    <property type="entry name" value="CASPASE_P20"/>
    <property type="match status" value="1"/>
</dbReference>
<evidence type="ECO:0000313" key="4">
    <source>
        <dbReference type="Proteomes" id="UP000676169"/>
    </source>
</evidence>
<dbReference type="Gene3D" id="3.40.50.1460">
    <property type="match status" value="1"/>
</dbReference>
<feature type="compositionally biased region" description="Basic and acidic residues" evidence="1">
    <location>
        <begin position="415"/>
        <end position="424"/>
    </location>
</feature>
<organism evidence="3 4">
    <name type="scientific">Luteolibacter ambystomatis</name>
    <dbReference type="NCBI Taxonomy" id="2824561"/>
    <lineage>
        <taxon>Bacteria</taxon>
        <taxon>Pseudomonadati</taxon>
        <taxon>Verrucomicrobiota</taxon>
        <taxon>Verrucomicrobiia</taxon>
        <taxon>Verrucomicrobiales</taxon>
        <taxon>Verrucomicrobiaceae</taxon>
        <taxon>Luteolibacter</taxon>
    </lineage>
</organism>
<dbReference type="GO" id="GO:0004197">
    <property type="term" value="F:cysteine-type endopeptidase activity"/>
    <property type="evidence" value="ECO:0007669"/>
    <property type="project" value="InterPro"/>
</dbReference>
<dbReference type="PANTHER" id="PTHR22576:SF37">
    <property type="entry name" value="MUCOSA-ASSOCIATED LYMPHOID TISSUE LYMPHOMA TRANSLOCATION PROTEIN 1"/>
    <property type="match status" value="1"/>
</dbReference>
<dbReference type="InterPro" id="IPR029030">
    <property type="entry name" value="Caspase-like_dom_sf"/>
</dbReference>
<dbReference type="PANTHER" id="PTHR22576">
    <property type="entry name" value="MUCOSA ASSOCIATED LYMPHOID TISSUE LYMPHOMA TRANSLOCATION PROTEIN 1/PARACASPASE"/>
    <property type="match status" value="1"/>
</dbReference>
<gene>
    <name evidence="3" type="ORF">KBB96_15055</name>
</gene>
<dbReference type="KEGG" id="lamb:KBB96_15055"/>
<dbReference type="InterPro" id="IPR002477">
    <property type="entry name" value="Peptidoglycan-bd-like"/>
</dbReference>
<dbReference type="Gene3D" id="1.10.101.10">
    <property type="entry name" value="PGBD-like superfamily/PGBD"/>
    <property type="match status" value="1"/>
</dbReference>
<dbReference type="InterPro" id="IPR001309">
    <property type="entry name" value="Pept_C14_p20"/>
</dbReference>
<feature type="region of interest" description="Disordered" evidence="1">
    <location>
        <begin position="378"/>
        <end position="424"/>
    </location>
</feature>
<feature type="compositionally biased region" description="Low complexity" evidence="1">
    <location>
        <begin position="141"/>
        <end position="154"/>
    </location>
</feature>
<evidence type="ECO:0000259" key="2">
    <source>
        <dbReference type="PROSITE" id="PS50208"/>
    </source>
</evidence>
<accession>A0A975G7G9</accession>
<dbReference type="InterPro" id="IPR036366">
    <property type="entry name" value="PGBDSf"/>
</dbReference>
<dbReference type="InterPro" id="IPR052039">
    <property type="entry name" value="Caspase-related_regulators"/>
</dbReference>
<dbReference type="RefSeq" id="WP_211630280.1">
    <property type="nucleotide sequence ID" value="NZ_CP073100.1"/>
</dbReference>
<dbReference type="Pfam" id="PF01471">
    <property type="entry name" value="PG_binding_1"/>
    <property type="match status" value="1"/>
</dbReference>
<feature type="region of interest" description="Disordered" evidence="1">
    <location>
        <begin position="141"/>
        <end position="188"/>
    </location>
</feature>
<dbReference type="Pfam" id="PF00656">
    <property type="entry name" value="Peptidase_C14"/>
    <property type="match status" value="1"/>
</dbReference>
<dbReference type="SUPFAM" id="SSF47090">
    <property type="entry name" value="PGBD-like"/>
    <property type="match status" value="1"/>
</dbReference>
<dbReference type="EMBL" id="CP073100">
    <property type="protein sequence ID" value="QUE50181.1"/>
    <property type="molecule type" value="Genomic_DNA"/>
</dbReference>
<dbReference type="SUPFAM" id="SSF52129">
    <property type="entry name" value="Caspase-like"/>
    <property type="match status" value="1"/>
</dbReference>
<protein>
    <submittedName>
        <fullName evidence="3">Caspase family protein</fullName>
    </submittedName>
</protein>
<reference evidence="3" key="1">
    <citation type="submission" date="2021-04" db="EMBL/GenBank/DDBJ databases">
        <title>Luteolibacter sp. 32A isolated from the skin of an Anderson's salamander (Ambystoma andersonii).</title>
        <authorList>
            <person name="Spergser J."/>
            <person name="Busse H.-J."/>
        </authorList>
    </citation>
    <scope>NUCLEOTIDE SEQUENCE</scope>
    <source>
        <strain evidence="3">32A</strain>
    </source>
</reference>
<dbReference type="AlphaFoldDB" id="A0A975G7G9"/>
<dbReference type="GO" id="GO:0006508">
    <property type="term" value="P:proteolysis"/>
    <property type="evidence" value="ECO:0007669"/>
    <property type="project" value="InterPro"/>
</dbReference>
<feature type="domain" description="Caspase family p20" evidence="2">
    <location>
        <begin position="8"/>
        <end position="138"/>
    </location>
</feature>
<dbReference type="InterPro" id="IPR036365">
    <property type="entry name" value="PGBD-like_sf"/>
</dbReference>
<evidence type="ECO:0000256" key="1">
    <source>
        <dbReference type="SAM" id="MobiDB-lite"/>
    </source>
</evidence>
<sequence>MPGHAKAESRQALVIGNSAYQHTRILINPRSDAAAMSAKLRTLGFQVTERLDTNQKTLRASLEEFAAKVPKDGVCLIYYAGHGLQINGRNYLVPVDANLATEYKVQDETLPMDAVMKTLEGTGSSLNMLVLDCCRDDPFSKGKSTGTTNGGNSSRLNALRAKTSSAETQSTAGVPAESATRSIGSGGLTVPKDIPRGMFIAFATSPDTTAEDGSGANSPYTAALLEEIGQPGVDFEKVFKNVGARVSKATNGKQEPWSNSKFYGTFHFAAASNNTAATPAPAPPPDASAVPTIPANGFFAVDQLFDGTAYSSYNASSKKKILGKAQEKLKQHQLYGGSADGSMGLGTQKAILDFQAQSGLPRTGRLDAATQAGLQIAGVKETSAAVDDDTPRTPQKPRAKTEAPAPRKPAPAPKKPKDDFFIDT</sequence>
<evidence type="ECO:0000313" key="3">
    <source>
        <dbReference type="EMBL" id="QUE50181.1"/>
    </source>
</evidence>
<dbReference type="Proteomes" id="UP000676169">
    <property type="component" value="Chromosome"/>
</dbReference>